<feature type="domain" description="Ubiquitin-like protease family profile" evidence="5">
    <location>
        <begin position="97"/>
        <end position="212"/>
    </location>
</feature>
<name>L1IIH2_GUITC</name>
<accession>L1IIH2</accession>
<dbReference type="RefSeq" id="XP_005822862.1">
    <property type="nucleotide sequence ID" value="XM_005822805.1"/>
</dbReference>
<dbReference type="InterPro" id="IPR003653">
    <property type="entry name" value="Peptidase_C48_C"/>
</dbReference>
<keyword evidence="3" id="KW-0378">Hydrolase</keyword>
<feature type="region of interest" description="Disordered" evidence="4">
    <location>
        <begin position="467"/>
        <end position="490"/>
    </location>
</feature>
<reference evidence="8" key="2">
    <citation type="submission" date="2012-11" db="EMBL/GenBank/DDBJ databases">
        <authorList>
            <person name="Kuo A."/>
            <person name="Curtis B.A."/>
            <person name="Tanifuji G."/>
            <person name="Burki F."/>
            <person name="Gruber A."/>
            <person name="Irimia M."/>
            <person name="Maruyama S."/>
            <person name="Arias M.C."/>
            <person name="Ball S.G."/>
            <person name="Gile G.H."/>
            <person name="Hirakawa Y."/>
            <person name="Hopkins J.F."/>
            <person name="Rensing S.A."/>
            <person name="Schmutz J."/>
            <person name="Symeonidi A."/>
            <person name="Elias M."/>
            <person name="Eveleigh R.J."/>
            <person name="Herman E.K."/>
            <person name="Klute M.J."/>
            <person name="Nakayama T."/>
            <person name="Obornik M."/>
            <person name="Reyes-Prieto A."/>
            <person name="Armbrust E.V."/>
            <person name="Aves S.J."/>
            <person name="Beiko R.G."/>
            <person name="Coutinho P."/>
            <person name="Dacks J.B."/>
            <person name="Durnford D.G."/>
            <person name="Fast N.M."/>
            <person name="Green B.R."/>
            <person name="Grisdale C."/>
            <person name="Hempe F."/>
            <person name="Henrissat B."/>
            <person name="Hoppner M.P."/>
            <person name="Ishida K.-I."/>
            <person name="Kim E."/>
            <person name="Koreny L."/>
            <person name="Kroth P.G."/>
            <person name="Liu Y."/>
            <person name="Malik S.-B."/>
            <person name="Maier U.G."/>
            <person name="McRose D."/>
            <person name="Mock T."/>
            <person name="Neilson J.A."/>
            <person name="Onodera N.T."/>
            <person name="Poole A.M."/>
            <person name="Pritham E.J."/>
            <person name="Richards T.A."/>
            <person name="Rocap G."/>
            <person name="Roy S.W."/>
            <person name="Sarai C."/>
            <person name="Schaack S."/>
            <person name="Shirato S."/>
            <person name="Slamovits C.H."/>
            <person name="Spencer D.F."/>
            <person name="Suzuki S."/>
            <person name="Worden A.Z."/>
            <person name="Zauner S."/>
            <person name="Barry K."/>
            <person name="Bell C."/>
            <person name="Bharti A.K."/>
            <person name="Crow J.A."/>
            <person name="Grimwood J."/>
            <person name="Kramer R."/>
            <person name="Lindquist E."/>
            <person name="Lucas S."/>
            <person name="Salamov A."/>
            <person name="McFadden G.I."/>
            <person name="Lane C.E."/>
            <person name="Keeling P.J."/>
            <person name="Gray M.W."/>
            <person name="Grigoriev I.V."/>
            <person name="Archibald J.M."/>
        </authorList>
    </citation>
    <scope>NUCLEOTIDE SEQUENCE</scope>
    <source>
        <strain evidence="8">CCMP2712</strain>
    </source>
</reference>
<organism evidence="6">
    <name type="scientific">Guillardia theta (strain CCMP2712)</name>
    <name type="common">Cryptophyte</name>
    <dbReference type="NCBI Taxonomy" id="905079"/>
    <lineage>
        <taxon>Eukaryota</taxon>
        <taxon>Cryptophyceae</taxon>
        <taxon>Pyrenomonadales</taxon>
        <taxon>Geminigeraceae</taxon>
        <taxon>Guillardia</taxon>
    </lineage>
</organism>
<evidence type="ECO:0000256" key="4">
    <source>
        <dbReference type="SAM" id="MobiDB-lite"/>
    </source>
</evidence>
<dbReference type="Proteomes" id="UP000011087">
    <property type="component" value="Unassembled WGS sequence"/>
</dbReference>
<feature type="region of interest" description="Disordered" evidence="4">
    <location>
        <begin position="250"/>
        <end position="285"/>
    </location>
</feature>
<dbReference type="GeneID" id="17292629"/>
<reference evidence="7" key="3">
    <citation type="submission" date="2016-03" db="UniProtKB">
        <authorList>
            <consortium name="EnsemblProtists"/>
        </authorList>
    </citation>
    <scope>IDENTIFICATION</scope>
</reference>
<dbReference type="SUPFAM" id="SSF54001">
    <property type="entry name" value="Cysteine proteinases"/>
    <property type="match status" value="1"/>
</dbReference>
<dbReference type="InterPro" id="IPR036691">
    <property type="entry name" value="Endo/exonu/phosph_ase_sf"/>
</dbReference>
<dbReference type="SUPFAM" id="SSF56219">
    <property type="entry name" value="DNase I-like"/>
    <property type="match status" value="1"/>
</dbReference>
<dbReference type="HOGENOM" id="CLU_557183_0_0_1"/>
<evidence type="ECO:0000313" key="8">
    <source>
        <dbReference type="Proteomes" id="UP000011087"/>
    </source>
</evidence>
<evidence type="ECO:0000256" key="2">
    <source>
        <dbReference type="ARBA" id="ARBA00022670"/>
    </source>
</evidence>
<evidence type="ECO:0000313" key="6">
    <source>
        <dbReference type="EMBL" id="EKX35882.1"/>
    </source>
</evidence>
<evidence type="ECO:0000256" key="1">
    <source>
        <dbReference type="ARBA" id="ARBA00005234"/>
    </source>
</evidence>
<feature type="compositionally biased region" description="Basic residues" evidence="4">
    <location>
        <begin position="259"/>
        <end position="268"/>
    </location>
</feature>
<dbReference type="GO" id="GO:0008234">
    <property type="term" value="F:cysteine-type peptidase activity"/>
    <property type="evidence" value="ECO:0007669"/>
    <property type="project" value="InterPro"/>
</dbReference>
<dbReference type="GO" id="GO:0006508">
    <property type="term" value="P:proteolysis"/>
    <property type="evidence" value="ECO:0007669"/>
    <property type="project" value="UniProtKB-KW"/>
</dbReference>
<dbReference type="AlphaFoldDB" id="L1IIH2"/>
<proteinExistence type="inferred from homology"/>
<sequence>MEYGLSALLNSGKAGFLSEDVVEALILEGNNGLEPEEARFHVARLQDKRYANEQSKNQSKPQRGTIVLPRIVACLKDQEGRTRRAKRLLTGAVQPFLFPCIENGNHWILIVADFTTKRIHIVDSLSKAERDLGIIRSQREAQFQLDGAQRMDLATLAATIVTEAFSNQQEQETIWNASILTELQQTDNHSCGTFVLLHLLLIAKTRWLTQQQDIPYTELYNAREIRDIWTGKQQSSPRKAYLTRLKGKKTAQNAQARYRQPKQLRHRGKTSENLPMQGEQKHQSKHHGQFVLKHILGYLIETYQPSVVMLQEEDEQADMWKALSQMLRTDPSVKLTIVGGDFNASRKHPEILMREGYGSNSSVHHADEEMEAILNELGQFQTITCEKMSRSSTHFTFSTWYKQGHHQAKLDHFFAFHHPSYTVSLISQTAEDCIIGAAIDHRALVVNVSSLNAEGKQAIPKIEILSQRRDREATPGQAIGKTRRGMGNST</sequence>
<dbReference type="Pfam" id="PF02902">
    <property type="entry name" value="Peptidase_C48"/>
    <property type="match status" value="1"/>
</dbReference>
<gene>
    <name evidence="6" type="ORF">GUITHDRAFT_117917</name>
</gene>
<dbReference type="Gene3D" id="3.60.10.10">
    <property type="entry name" value="Endonuclease/exonuclease/phosphatase"/>
    <property type="match status" value="1"/>
</dbReference>
<reference evidence="6 8" key="1">
    <citation type="journal article" date="2012" name="Nature">
        <title>Algal genomes reveal evolutionary mosaicism and the fate of nucleomorphs.</title>
        <authorList>
            <consortium name="DOE Joint Genome Institute"/>
            <person name="Curtis B.A."/>
            <person name="Tanifuji G."/>
            <person name="Burki F."/>
            <person name="Gruber A."/>
            <person name="Irimia M."/>
            <person name="Maruyama S."/>
            <person name="Arias M.C."/>
            <person name="Ball S.G."/>
            <person name="Gile G.H."/>
            <person name="Hirakawa Y."/>
            <person name="Hopkins J.F."/>
            <person name="Kuo A."/>
            <person name="Rensing S.A."/>
            <person name="Schmutz J."/>
            <person name="Symeonidi A."/>
            <person name="Elias M."/>
            <person name="Eveleigh R.J."/>
            <person name="Herman E.K."/>
            <person name="Klute M.J."/>
            <person name="Nakayama T."/>
            <person name="Obornik M."/>
            <person name="Reyes-Prieto A."/>
            <person name="Armbrust E.V."/>
            <person name="Aves S.J."/>
            <person name="Beiko R.G."/>
            <person name="Coutinho P."/>
            <person name="Dacks J.B."/>
            <person name="Durnford D.G."/>
            <person name="Fast N.M."/>
            <person name="Green B.R."/>
            <person name="Grisdale C.J."/>
            <person name="Hempel F."/>
            <person name="Henrissat B."/>
            <person name="Hoppner M.P."/>
            <person name="Ishida K."/>
            <person name="Kim E."/>
            <person name="Koreny L."/>
            <person name="Kroth P.G."/>
            <person name="Liu Y."/>
            <person name="Malik S.B."/>
            <person name="Maier U.G."/>
            <person name="McRose D."/>
            <person name="Mock T."/>
            <person name="Neilson J.A."/>
            <person name="Onodera N.T."/>
            <person name="Poole A.M."/>
            <person name="Pritham E.J."/>
            <person name="Richards T.A."/>
            <person name="Rocap G."/>
            <person name="Roy S.W."/>
            <person name="Sarai C."/>
            <person name="Schaack S."/>
            <person name="Shirato S."/>
            <person name="Slamovits C.H."/>
            <person name="Spencer D.F."/>
            <person name="Suzuki S."/>
            <person name="Worden A.Z."/>
            <person name="Zauner S."/>
            <person name="Barry K."/>
            <person name="Bell C."/>
            <person name="Bharti A.K."/>
            <person name="Crow J.A."/>
            <person name="Grimwood J."/>
            <person name="Kramer R."/>
            <person name="Lindquist E."/>
            <person name="Lucas S."/>
            <person name="Salamov A."/>
            <person name="McFadden G.I."/>
            <person name="Lane C.E."/>
            <person name="Keeling P.J."/>
            <person name="Gray M.W."/>
            <person name="Grigoriev I.V."/>
            <person name="Archibald J.M."/>
        </authorList>
    </citation>
    <scope>NUCLEOTIDE SEQUENCE</scope>
    <source>
        <strain evidence="6 8">CCMP2712</strain>
    </source>
</reference>
<evidence type="ECO:0000313" key="7">
    <source>
        <dbReference type="EnsemblProtists" id="EKX35882"/>
    </source>
</evidence>
<dbReference type="PaxDb" id="55529-EKX35882"/>
<dbReference type="Gene3D" id="3.40.395.10">
    <property type="entry name" value="Adenoviral Proteinase, Chain A"/>
    <property type="match status" value="1"/>
</dbReference>
<dbReference type="EnsemblProtists" id="EKX35882">
    <property type="protein sequence ID" value="EKX35882"/>
    <property type="gene ID" value="GUITHDRAFT_117917"/>
</dbReference>
<dbReference type="InterPro" id="IPR038765">
    <property type="entry name" value="Papain-like_cys_pep_sf"/>
</dbReference>
<keyword evidence="2" id="KW-0645">Protease</keyword>
<comment type="similarity">
    <text evidence="1">Belongs to the peptidase C48 family.</text>
</comment>
<protein>
    <recommendedName>
        <fullName evidence="5">Ubiquitin-like protease family profile domain-containing protein</fullName>
    </recommendedName>
</protein>
<evidence type="ECO:0000259" key="5">
    <source>
        <dbReference type="Pfam" id="PF02902"/>
    </source>
</evidence>
<dbReference type="KEGG" id="gtt:GUITHDRAFT_117917"/>
<evidence type="ECO:0000256" key="3">
    <source>
        <dbReference type="ARBA" id="ARBA00022801"/>
    </source>
</evidence>
<dbReference type="EMBL" id="JH993082">
    <property type="protein sequence ID" value="EKX35882.1"/>
    <property type="molecule type" value="Genomic_DNA"/>
</dbReference>
<keyword evidence="8" id="KW-1185">Reference proteome</keyword>